<comment type="caution">
    <text evidence="1">The sequence shown here is derived from an EMBL/GenBank/DDBJ whole genome shotgun (WGS) entry which is preliminary data.</text>
</comment>
<proteinExistence type="predicted"/>
<sequence>MNNKLWEKSYPKQLKNYQLDESLLSGSVSEFCLYAAQHFKTNQHLAWFYPMVLAKV</sequence>
<dbReference type="RefSeq" id="WP_165381181.1">
    <property type="nucleotide sequence ID" value="NZ_JAPEQW010000007.1"/>
</dbReference>
<protein>
    <submittedName>
        <fullName evidence="1">Uncharacterized protein</fullName>
    </submittedName>
</protein>
<keyword evidence="2" id="KW-1185">Reference proteome</keyword>
<name>A0ABT3NHK7_9GAMM</name>
<reference evidence="1 2" key="1">
    <citation type="submission" date="2022-11" db="EMBL/GenBank/DDBJ databases">
        <title>Acinetobacter entericus sp. nov., isolated from the gut of the plastic-eating larvae of the Coleoptera insect Zophobas atratus.</title>
        <authorList>
            <person name="Dong X."/>
            <person name="Yang Y."/>
        </authorList>
    </citation>
    <scope>NUCLEOTIDE SEQUENCE [LARGE SCALE GENOMIC DNA]</scope>
    <source>
        <strain evidence="1 2">BIT-DXN8</strain>
    </source>
</reference>
<organism evidence="1 2">
    <name type="scientific">Acinetobacter entericus</name>
    <dbReference type="NCBI Taxonomy" id="2989714"/>
    <lineage>
        <taxon>Bacteria</taxon>
        <taxon>Pseudomonadati</taxon>
        <taxon>Pseudomonadota</taxon>
        <taxon>Gammaproteobacteria</taxon>
        <taxon>Moraxellales</taxon>
        <taxon>Moraxellaceae</taxon>
        <taxon>Acinetobacter</taxon>
    </lineage>
</organism>
<evidence type="ECO:0000313" key="1">
    <source>
        <dbReference type="EMBL" id="MCW8039035.1"/>
    </source>
</evidence>
<gene>
    <name evidence="1" type="ORF">OKC24_07675</name>
</gene>
<dbReference type="EMBL" id="JAPEQW010000007">
    <property type="protein sequence ID" value="MCW8039035.1"/>
    <property type="molecule type" value="Genomic_DNA"/>
</dbReference>
<dbReference type="Proteomes" id="UP001209682">
    <property type="component" value="Unassembled WGS sequence"/>
</dbReference>
<evidence type="ECO:0000313" key="2">
    <source>
        <dbReference type="Proteomes" id="UP001209682"/>
    </source>
</evidence>
<accession>A0ABT3NHK7</accession>